<evidence type="ECO:0000313" key="2">
    <source>
        <dbReference type="EMBL" id="KAG2606854.1"/>
    </source>
</evidence>
<keyword evidence="3" id="KW-1185">Reference proteome</keyword>
<organism evidence="2 3">
    <name type="scientific">Panicum virgatum</name>
    <name type="common">Blackwell switchgrass</name>
    <dbReference type="NCBI Taxonomy" id="38727"/>
    <lineage>
        <taxon>Eukaryota</taxon>
        <taxon>Viridiplantae</taxon>
        <taxon>Streptophyta</taxon>
        <taxon>Embryophyta</taxon>
        <taxon>Tracheophyta</taxon>
        <taxon>Spermatophyta</taxon>
        <taxon>Magnoliopsida</taxon>
        <taxon>Liliopsida</taxon>
        <taxon>Poales</taxon>
        <taxon>Poaceae</taxon>
        <taxon>PACMAD clade</taxon>
        <taxon>Panicoideae</taxon>
        <taxon>Panicodae</taxon>
        <taxon>Paniceae</taxon>
        <taxon>Panicinae</taxon>
        <taxon>Panicum</taxon>
        <taxon>Panicum sect. Hiantes</taxon>
    </lineage>
</organism>
<evidence type="ECO:0000313" key="3">
    <source>
        <dbReference type="Proteomes" id="UP000823388"/>
    </source>
</evidence>
<feature type="compositionally biased region" description="Polar residues" evidence="1">
    <location>
        <begin position="1"/>
        <end position="11"/>
    </location>
</feature>
<gene>
    <name evidence="2" type="ORF">PVAP13_4NG139600</name>
</gene>
<evidence type="ECO:0000256" key="1">
    <source>
        <dbReference type="SAM" id="MobiDB-lite"/>
    </source>
</evidence>
<feature type="compositionally biased region" description="Basic and acidic residues" evidence="1">
    <location>
        <begin position="30"/>
        <end position="43"/>
    </location>
</feature>
<feature type="region of interest" description="Disordered" evidence="1">
    <location>
        <begin position="1"/>
        <end position="43"/>
    </location>
</feature>
<name>A0A8T0TCN9_PANVG</name>
<accession>A0A8T0TCN9</accession>
<proteinExistence type="predicted"/>
<dbReference type="AlphaFoldDB" id="A0A8T0TCN9"/>
<comment type="caution">
    <text evidence="2">The sequence shown here is derived from an EMBL/GenBank/DDBJ whole genome shotgun (WGS) entry which is preliminary data.</text>
</comment>
<feature type="compositionally biased region" description="Basic and acidic residues" evidence="1">
    <location>
        <begin position="12"/>
        <end position="23"/>
    </location>
</feature>
<dbReference type="Proteomes" id="UP000823388">
    <property type="component" value="Chromosome 4N"/>
</dbReference>
<reference evidence="2 3" key="1">
    <citation type="submission" date="2020-05" db="EMBL/GenBank/DDBJ databases">
        <title>WGS assembly of Panicum virgatum.</title>
        <authorList>
            <person name="Lovell J.T."/>
            <person name="Jenkins J."/>
            <person name="Shu S."/>
            <person name="Juenger T.E."/>
            <person name="Schmutz J."/>
        </authorList>
    </citation>
    <scope>NUCLEOTIDE SEQUENCE [LARGE SCALE GENOMIC DNA]</scope>
    <source>
        <strain evidence="3">cv. AP13</strain>
    </source>
</reference>
<sequence>MAAARHSSSQSDEGKEGDWEEKHHVKKKWNGREKTRTEGSRER</sequence>
<protein>
    <submittedName>
        <fullName evidence="2">Uncharacterized protein</fullName>
    </submittedName>
</protein>
<dbReference type="EMBL" id="CM029044">
    <property type="protein sequence ID" value="KAG2606854.1"/>
    <property type="molecule type" value="Genomic_DNA"/>
</dbReference>